<dbReference type="PROSITE" id="PS51208">
    <property type="entry name" value="AUTOTRANSPORTER"/>
    <property type="match status" value="1"/>
</dbReference>
<dbReference type="Pfam" id="PF03797">
    <property type="entry name" value="Autotransporter"/>
    <property type="match status" value="1"/>
</dbReference>
<feature type="domain" description="Autotransporter" evidence="1">
    <location>
        <begin position="640"/>
        <end position="918"/>
    </location>
</feature>
<proteinExistence type="predicted"/>
<dbReference type="RefSeq" id="WP_004854489.1">
    <property type="nucleotide sequence ID" value="NZ_CACVBH010000006.1"/>
</dbReference>
<dbReference type="STRING" id="33044.GCA_900005695_00196"/>
<dbReference type="InterPro" id="IPR012332">
    <property type="entry name" value="Autotransporter_pectin_lyase_C"/>
</dbReference>
<dbReference type="Gene3D" id="2.40.128.130">
    <property type="entry name" value="Autotransporter beta-domain"/>
    <property type="match status" value="1"/>
</dbReference>
<organism evidence="2 3">
    <name type="scientific">Bartonella doshiae</name>
    <dbReference type="NCBI Taxonomy" id="33044"/>
    <lineage>
        <taxon>Bacteria</taxon>
        <taxon>Pseudomonadati</taxon>
        <taxon>Pseudomonadota</taxon>
        <taxon>Alphaproteobacteria</taxon>
        <taxon>Hyphomicrobiales</taxon>
        <taxon>Bartonellaceae</taxon>
        <taxon>Bartonella</taxon>
    </lineage>
</organism>
<dbReference type="Gene3D" id="2.160.20.20">
    <property type="match status" value="1"/>
</dbReference>
<dbReference type="AlphaFoldDB" id="A0A380ZD17"/>
<dbReference type="InterPro" id="IPR011050">
    <property type="entry name" value="Pectin_lyase_fold/virulence"/>
</dbReference>
<protein>
    <submittedName>
        <fullName evidence="2">Type V secretory pathway, adhesin AidA</fullName>
    </submittedName>
</protein>
<dbReference type="PANTHER" id="PTHR35037">
    <property type="entry name" value="C-TERMINAL REGION OF AIDA-LIKE PROTEIN"/>
    <property type="match status" value="1"/>
</dbReference>
<dbReference type="EMBL" id="UFTF01000001">
    <property type="protein sequence ID" value="SUV44827.1"/>
    <property type="molecule type" value="Genomic_DNA"/>
</dbReference>
<sequence>MIKLSKNHLYLWALTEVLFSFLSNLDAKASSHSSILFSCHESKPYFRCNDGKEHIINIKMYKFAEISKEKEGDASFILPAVIVAQESGTIIQATRVEVQGGDIVVGDTYGVIASRGGKVVLSDSVFKDVSTGLKADNGMIVVDRGVIEVADIGVYAENQGTSVILTQAKIKVERQEANQSAALFSSFGANIKMAGGAIDVVNAAALHIGTKGRVTLEDVIITSKNPKVVNGKDADERDDISHAVLNVNQSSSLYLKNTNVVATNVHGLRIGLDTKTQLNAGTEGKILISRIDIEDSKITVAGNKHGMHFDMGEGNNDYEQGVVILKKTAFEVPNGTVVHSSKSSGYVAVSKDSKVSGDLLLKVEKGASVGVLVDSSLLTGGVRVADDSTAELYMTGGSKWILTKPKNTNPKDSNHVSSFVSFLKLSDSVITFETPTSKEYQILHIGNGKGEVYTAQGSADLYLNTYLNGDGSFNDQKTDRFLIYGDVSGKTTVHVQFIAGNKGEAVSDKNMRSISIIQVSGKAAEDSFQLNSTYIALDGLPYQYYLHAYGPDSSLGNSHVTHGLVNGDRDFWDFRLESKYVQPVLAVSAFPFEPKIRDIVPQVPTYLLVPNVFFHVGLMGIINKNEYLEAVRSASSEMLDTHENSAVFGRSYGGNYRYISDLSALEYGYGGDFSYKAVEAGVLLQTIESTYNTISLGVIGSYGKFSLQPLNVEQSQESTFDQWSATAYGSMQHDAGFYVDGLFSYSHVKGDVVTLARGKTATLKGQLFSTSLTVGKEFMVGAEGFVFDPQVQVVYQHLQFNRVRDIDNFDIEMGKLEQWVARVGGRLSKTLIESEKDNSVVSFYGKLHFSHGFRGKQTVRFKDDFQLGAFGSSLEAGLGINTQVSSKFMLHGDVLYQHRLNKVGFSGISFSGGLHYRF</sequence>
<evidence type="ECO:0000313" key="3">
    <source>
        <dbReference type="Proteomes" id="UP000254950"/>
    </source>
</evidence>
<gene>
    <name evidence="2" type="ORF">NCTC12862_00584</name>
</gene>
<accession>A0A380ZD17</accession>
<dbReference type="GO" id="GO:0019867">
    <property type="term" value="C:outer membrane"/>
    <property type="evidence" value="ECO:0007669"/>
    <property type="project" value="InterPro"/>
</dbReference>
<dbReference type="Pfam" id="PF18883">
    <property type="entry name" value="AC_1"/>
    <property type="match status" value="1"/>
</dbReference>
<dbReference type="InterPro" id="IPR005546">
    <property type="entry name" value="Autotransporte_beta"/>
</dbReference>
<dbReference type="Proteomes" id="UP000254950">
    <property type="component" value="Unassembled WGS sequence"/>
</dbReference>
<dbReference type="SUPFAM" id="SSF51126">
    <property type="entry name" value="Pectin lyase-like"/>
    <property type="match status" value="1"/>
</dbReference>
<dbReference type="InterPro" id="IPR006315">
    <property type="entry name" value="OM_autotransptr_brl_dom"/>
</dbReference>
<dbReference type="NCBIfam" id="TIGR01414">
    <property type="entry name" value="autotrans_barl"/>
    <property type="match status" value="1"/>
</dbReference>
<dbReference type="InterPro" id="IPR051551">
    <property type="entry name" value="Autotransporter_adhesion"/>
</dbReference>
<dbReference type="PANTHER" id="PTHR35037:SF2">
    <property type="match status" value="1"/>
</dbReference>
<dbReference type="SUPFAM" id="SSF103515">
    <property type="entry name" value="Autotransporter"/>
    <property type="match status" value="1"/>
</dbReference>
<dbReference type="InterPro" id="IPR043990">
    <property type="entry name" value="AC_1"/>
</dbReference>
<name>A0A380ZD17_BARDO</name>
<dbReference type="SMART" id="SM00869">
    <property type="entry name" value="Autotransporter"/>
    <property type="match status" value="1"/>
</dbReference>
<reference evidence="2 3" key="1">
    <citation type="submission" date="2018-06" db="EMBL/GenBank/DDBJ databases">
        <authorList>
            <consortium name="Pathogen Informatics"/>
            <person name="Doyle S."/>
        </authorList>
    </citation>
    <scope>NUCLEOTIDE SEQUENCE [LARGE SCALE GENOMIC DNA]</scope>
    <source>
        <strain evidence="2 3">NCTC12862</strain>
    </source>
</reference>
<evidence type="ECO:0000313" key="2">
    <source>
        <dbReference type="EMBL" id="SUV44827.1"/>
    </source>
</evidence>
<dbReference type="InterPro" id="IPR036709">
    <property type="entry name" value="Autotransporte_beta_dom_sf"/>
</dbReference>
<evidence type="ECO:0000259" key="1">
    <source>
        <dbReference type="PROSITE" id="PS51208"/>
    </source>
</evidence>